<dbReference type="InterPro" id="IPR026444">
    <property type="entry name" value="Secre_tail"/>
</dbReference>
<dbReference type="Proteomes" id="UP000532746">
    <property type="component" value="Unassembled WGS sequence"/>
</dbReference>
<evidence type="ECO:0000313" key="4">
    <source>
        <dbReference type="Proteomes" id="UP000532746"/>
    </source>
</evidence>
<dbReference type="Pfam" id="PF18962">
    <property type="entry name" value="Por_Secre_tail"/>
    <property type="match status" value="1"/>
</dbReference>
<evidence type="ECO:0000256" key="1">
    <source>
        <dbReference type="SAM" id="SignalP"/>
    </source>
</evidence>
<sequence>MQHSYTSKSVFRSLLGLLLGTGACVSASAQTVTPVSVAAGAIYTQNFDGIGVAGTTYPAGWSAVRLGGSGTLNQALDLSASDGNSTSGGIYNVGLANDPDRAFGTIASGSTVPAFGAAFTNGTGAAVTRVNMAFRGEQWKSGSAVDLTEVLAFEYSLDATSLTTGTWTAVTALNITEVANANVSTAPINGNEAANRAAIAGSISNITWPAGATMWIRWKDTNDGGTDALLAVDDFAISTGTTALSSRNVIAASNVAIFPNPTAEAVTIQVSGRAQKAAVTVSDLMGRTVLRGTAAADGTFSLRSLQAGNYVVQVQNGDSFSTHKVTKQ</sequence>
<keyword evidence="4" id="KW-1185">Reference proteome</keyword>
<organism evidence="3 4">
    <name type="scientific">Hymenobacter luteus</name>
    <dbReference type="NCBI Taxonomy" id="1411122"/>
    <lineage>
        <taxon>Bacteria</taxon>
        <taxon>Pseudomonadati</taxon>
        <taxon>Bacteroidota</taxon>
        <taxon>Cytophagia</taxon>
        <taxon>Cytophagales</taxon>
        <taxon>Hymenobacteraceae</taxon>
        <taxon>Hymenobacter</taxon>
    </lineage>
</organism>
<gene>
    <name evidence="3" type="ORF">HNQ93_001928</name>
</gene>
<protein>
    <recommendedName>
        <fullName evidence="2">Secretion system C-terminal sorting domain-containing protein</fullName>
    </recommendedName>
</protein>
<feature type="chain" id="PRO_5031380133" description="Secretion system C-terminal sorting domain-containing protein" evidence="1">
    <location>
        <begin position="30"/>
        <end position="328"/>
    </location>
</feature>
<reference evidence="3 4" key="1">
    <citation type="submission" date="2020-08" db="EMBL/GenBank/DDBJ databases">
        <title>Genomic Encyclopedia of Type Strains, Phase IV (KMG-IV): sequencing the most valuable type-strain genomes for metagenomic binning, comparative biology and taxonomic classification.</title>
        <authorList>
            <person name="Goeker M."/>
        </authorList>
    </citation>
    <scope>NUCLEOTIDE SEQUENCE [LARGE SCALE GENOMIC DNA]</scope>
    <source>
        <strain evidence="3 4">DSM 26718</strain>
    </source>
</reference>
<dbReference type="NCBIfam" id="TIGR04183">
    <property type="entry name" value="Por_Secre_tail"/>
    <property type="match status" value="1"/>
</dbReference>
<name>A0A7W9T023_9BACT</name>
<keyword evidence="1" id="KW-0732">Signal</keyword>
<dbReference type="AlphaFoldDB" id="A0A7W9T023"/>
<comment type="caution">
    <text evidence="3">The sequence shown here is derived from an EMBL/GenBank/DDBJ whole genome shotgun (WGS) entry which is preliminary data.</text>
</comment>
<evidence type="ECO:0000259" key="2">
    <source>
        <dbReference type="Pfam" id="PF18962"/>
    </source>
</evidence>
<proteinExistence type="predicted"/>
<evidence type="ECO:0000313" key="3">
    <source>
        <dbReference type="EMBL" id="MBB6059082.1"/>
    </source>
</evidence>
<accession>A0A7W9T023</accession>
<feature type="domain" description="Secretion system C-terminal sorting" evidence="2">
    <location>
        <begin position="257"/>
        <end position="325"/>
    </location>
</feature>
<dbReference type="RefSeq" id="WP_183402775.1">
    <property type="nucleotide sequence ID" value="NZ_JACHGG010000002.1"/>
</dbReference>
<feature type="signal peptide" evidence="1">
    <location>
        <begin position="1"/>
        <end position="29"/>
    </location>
</feature>
<dbReference type="EMBL" id="JACHGG010000002">
    <property type="protein sequence ID" value="MBB6059082.1"/>
    <property type="molecule type" value="Genomic_DNA"/>
</dbReference>